<gene>
    <name evidence="1" type="ORF">BCV30_03745</name>
</gene>
<comment type="caution">
    <text evidence="1">The sequence shown here is derived from an EMBL/GenBank/DDBJ whole genome shotgun (WGS) entry which is preliminary data.</text>
</comment>
<sequence>MDMLGKDCLLQLVLEHFQEDIAKSVNFVTGEVGVAYSDLPHNLIFCVNLSLVEKIYPTS</sequence>
<proteinExistence type="predicted"/>
<dbReference type="Proteomes" id="UP000235778">
    <property type="component" value="Unassembled WGS sequence"/>
</dbReference>
<dbReference type="EMBL" id="MCSI01000036">
    <property type="protein sequence ID" value="PME71559.1"/>
    <property type="molecule type" value="Genomic_DNA"/>
</dbReference>
<name>A0A1B9Q8I5_9VIBR</name>
<dbReference type="AlphaFoldDB" id="A0A1B9Q8I5"/>
<dbReference type="GeneID" id="77343381"/>
<evidence type="ECO:0000313" key="1">
    <source>
        <dbReference type="EMBL" id="PME71559.1"/>
    </source>
</evidence>
<organism evidence="1 2">
    <name type="scientific">Vibrio lentus</name>
    <dbReference type="NCBI Taxonomy" id="136468"/>
    <lineage>
        <taxon>Bacteria</taxon>
        <taxon>Pseudomonadati</taxon>
        <taxon>Pseudomonadota</taxon>
        <taxon>Gammaproteobacteria</taxon>
        <taxon>Vibrionales</taxon>
        <taxon>Vibrionaceae</taxon>
        <taxon>Vibrio</taxon>
    </lineage>
</organism>
<reference evidence="2" key="1">
    <citation type="submission" date="2016-07" db="EMBL/GenBank/DDBJ databases">
        <title>Nontailed viruses are major unrecognized killers of bacteria in the ocean.</title>
        <authorList>
            <person name="Kauffman K."/>
            <person name="Hussain F."/>
            <person name="Yang J."/>
            <person name="Arevalo P."/>
            <person name="Brown J."/>
            <person name="Cutler M."/>
            <person name="Kelly L."/>
            <person name="Polz M.F."/>
        </authorList>
    </citation>
    <scope>NUCLEOTIDE SEQUENCE [LARGE SCALE GENOMIC DNA]</scope>
    <source>
        <strain evidence="2">10N.286.55.C1</strain>
    </source>
</reference>
<accession>A0A1B9Q8I5</accession>
<dbReference type="RefSeq" id="WP_008217153.1">
    <property type="nucleotide sequence ID" value="NZ_MCSH01000152.1"/>
</dbReference>
<protein>
    <submittedName>
        <fullName evidence="1">Uncharacterized protein</fullName>
    </submittedName>
</protein>
<evidence type="ECO:0000313" key="2">
    <source>
        <dbReference type="Proteomes" id="UP000235778"/>
    </source>
</evidence>